<protein>
    <submittedName>
        <fullName evidence="4">Polysaccharide deacetylase family protein</fullName>
    </submittedName>
</protein>
<dbReference type="Pfam" id="PF01522">
    <property type="entry name" value="Polysacc_deac_1"/>
    <property type="match status" value="1"/>
</dbReference>
<reference evidence="4 5" key="1">
    <citation type="submission" date="2023-06" db="EMBL/GenBank/DDBJ databases">
        <title>Alteromonas sp. ASW11-36 isolated from intertidal sand.</title>
        <authorList>
            <person name="Li Y."/>
        </authorList>
    </citation>
    <scope>NUCLEOTIDE SEQUENCE [LARGE SCALE GENOMIC DNA]</scope>
    <source>
        <strain evidence="4 5">ASW11-36</strain>
    </source>
</reference>
<dbReference type="Gene3D" id="3.20.20.370">
    <property type="entry name" value="Glycoside hydrolase/deacetylase"/>
    <property type="match status" value="1"/>
</dbReference>
<dbReference type="InterPro" id="IPR002509">
    <property type="entry name" value="NODB_dom"/>
</dbReference>
<name>A0ABT7STV3_9ALTE</name>
<evidence type="ECO:0000313" key="4">
    <source>
        <dbReference type="EMBL" id="MDM7859623.1"/>
    </source>
</evidence>
<dbReference type="PANTHER" id="PTHR34216:SF3">
    <property type="entry name" value="POLY-BETA-1,6-N-ACETYL-D-GLUCOSAMINE N-DEACETYLASE"/>
    <property type="match status" value="1"/>
</dbReference>
<gene>
    <name evidence="4" type="ORF">QTP81_03250</name>
</gene>
<dbReference type="PANTHER" id="PTHR34216">
    <property type="match status" value="1"/>
</dbReference>
<accession>A0ABT7STV3</accession>
<dbReference type="RefSeq" id="WP_289363696.1">
    <property type="nucleotide sequence ID" value="NZ_JAUCBP010000002.1"/>
</dbReference>
<comment type="subcellular location">
    <subcellularLocation>
        <location evidence="1">Secreted</location>
    </subcellularLocation>
</comment>
<evidence type="ECO:0000313" key="5">
    <source>
        <dbReference type="Proteomes" id="UP001234343"/>
    </source>
</evidence>
<comment type="caution">
    <text evidence="4">The sequence shown here is derived from an EMBL/GenBank/DDBJ whole genome shotgun (WGS) entry which is preliminary data.</text>
</comment>
<evidence type="ECO:0000259" key="3">
    <source>
        <dbReference type="PROSITE" id="PS51677"/>
    </source>
</evidence>
<dbReference type="InterPro" id="IPR051398">
    <property type="entry name" value="Polysacch_Deacetylase"/>
</dbReference>
<keyword evidence="5" id="KW-1185">Reference proteome</keyword>
<dbReference type="PROSITE" id="PS51677">
    <property type="entry name" value="NODB"/>
    <property type="match status" value="1"/>
</dbReference>
<organism evidence="4 5">
    <name type="scientific">Alteromonas arenosi</name>
    <dbReference type="NCBI Taxonomy" id="3055817"/>
    <lineage>
        <taxon>Bacteria</taxon>
        <taxon>Pseudomonadati</taxon>
        <taxon>Pseudomonadota</taxon>
        <taxon>Gammaproteobacteria</taxon>
        <taxon>Alteromonadales</taxon>
        <taxon>Alteromonadaceae</taxon>
        <taxon>Alteromonas/Salinimonas group</taxon>
        <taxon>Alteromonas</taxon>
    </lineage>
</organism>
<dbReference type="CDD" id="cd10918">
    <property type="entry name" value="CE4_NodB_like_5s_6s"/>
    <property type="match status" value="1"/>
</dbReference>
<dbReference type="SUPFAM" id="SSF88713">
    <property type="entry name" value="Glycoside hydrolase/deacetylase"/>
    <property type="match status" value="1"/>
</dbReference>
<proteinExistence type="predicted"/>
<dbReference type="EMBL" id="JAUCBP010000002">
    <property type="protein sequence ID" value="MDM7859623.1"/>
    <property type="molecule type" value="Genomic_DNA"/>
</dbReference>
<evidence type="ECO:0000256" key="2">
    <source>
        <dbReference type="ARBA" id="ARBA00022729"/>
    </source>
</evidence>
<evidence type="ECO:0000256" key="1">
    <source>
        <dbReference type="ARBA" id="ARBA00004613"/>
    </source>
</evidence>
<sequence length="332" mass="37108">MYSSILLNQFLNRLVNKVLGQHVTIFTLHRAVGEHGLTGTAPDLLRTFLESLIKAGVAFISIDDLIKRRSTLPTDQVFVCFTIDDGYADQVTELVPILLEYHVQPTLFIITSLVDTGILPWDARIAAAVKASTLETFALSDLGVPGGNQKPYTDKRLFRRQISEYAKKLQPQQREDFVQRCVTRLSSDADCQEQVNKGYKPTSWQALQALEKSGLNIGSHTHSHQPLSTLGESQIESEMTVAKGLIEKYFASPSKTICYPVGMAEDFDQRCQTIAQNLGYHGGVTAISGYTTVKTLNENPFTIPRFSFPTDMQNACRYVSWLEKLRPSNKID</sequence>
<feature type="domain" description="NodB homology" evidence="3">
    <location>
        <begin position="77"/>
        <end position="332"/>
    </location>
</feature>
<dbReference type="InterPro" id="IPR011330">
    <property type="entry name" value="Glyco_hydro/deAcase_b/a-brl"/>
</dbReference>
<dbReference type="Proteomes" id="UP001234343">
    <property type="component" value="Unassembled WGS sequence"/>
</dbReference>
<keyword evidence="2" id="KW-0732">Signal</keyword>